<name>A0A016S0G0_9BILA</name>
<keyword evidence="3" id="KW-1185">Reference proteome</keyword>
<proteinExistence type="predicted"/>
<feature type="chain" id="PRO_5001488867" description="Secreted protein" evidence="1">
    <location>
        <begin position="25"/>
        <end position="85"/>
    </location>
</feature>
<evidence type="ECO:0000256" key="1">
    <source>
        <dbReference type="SAM" id="SignalP"/>
    </source>
</evidence>
<dbReference type="AlphaFoldDB" id="A0A016S0G0"/>
<evidence type="ECO:0000313" key="3">
    <source>
        <dbReference type="Proteomes" id="UP000024635"/>
    </source>
</evidence>
<feature type="signal peptide" evidence="1">
    <location>
        <begin position="1"/>
        <end position="24"/>
    </location>
</feature>
<accession>A0A016S0G0</accession>
<comment type="caution">
    <text evidence="2">The sequence shown here is derived from an EMBL/GenBank/DDBJ whole genome shotgun (WGS) entry which is preliminary data.</text>
</comment>
<dbReference type="EMBL" id="JARK01001659">
    <property type="protein sequence ID" value="EYB84078.1"/>
    <property type="molecule type" value="Genomic_DNA"/>
</dbReference>
<protein>
    <recommendedName>
        <fullName evidence="4">Secreted protein</fullName>
    </recommendedName>
</protein>
<organism evidence="2 3">
    <name type="scientific">Ancylostoma ceylanicum</name>
    <dbReference type="NCBI Taxonomy" id="53326"/>
    <lineage>
        <taxon>Eukaryota</taxon>
        <taxon>Metazoa</taxon>
        <taxon>Ecdysozoa</taxon>
        <taxon>Nematoda</taxon>
        <taxon>Chromadorea</taxon>
        <taxon>Rhabditida</taxon>
        <taxon>Rhabditina</taxon>
        <taxon>Rhabditomorpha</taxon>
        <taxon>Strongyloidea</taxon>
        <taxon>Ancylostomatidae</taxon>
        <taxon>Ancylostomatinae</taxon>
        <taxon>Ancylostoma</taxon>
    </lineage>
</organism>
<gene>
    <name evidence="2" type="primary">Acey_s0323.g2489</name>
    <name evidence="2" type="ORF">Y032_0323g2489</name>
</gene>
<keyword evidence="1" id="KW-0732">Signal</keyword>
<reference evidence="3" key="1">
    <citation type="journal article" date="2015" name="Nat. Genet.">
        <title>The genome and transcriptome of the zoonotic hookworm Ancylostoma ceylanicum identify infection-specific gene families.</title>
        <authorList>
            <person name="Schwarz E.M."/>
            <person name="Hu Y."/>
            <person name="Antoshechkin I."/>
            <person name="Miller M.M."/>
            <person name="Sternberg P.W."/>
            <person name="Aroian R.V."/>
        </authorList>
    </citation>
    <scope>NUCLEOTIDE SEQUENCE</scope>
    <source>
        <strain evidence="3">HY135</strain>
    </source>
</reference>
<evidence type="ECO:0008006" key="4">
    <source>
        <dbReference type="Google" id="ProtNLM"/>
    </source>
</evidence>
<sequence length="85" mass="9593">MMASFYSVFFSFLFLLEVSVLLQSNYWSPLFVSENPAVHLPEKPRVGCVTRRTLLDCDSSIHVRVAVAAFKRTSCAGEKWTSFLG</sequence>
<dbReference type="Proteomes" id="UP000024635">
    <property type="component" value="Unassembled WGS sequence"/>
</dbReference>
<evidence type="ECO:0000313" key="2">
    <source>
        <dbReference type="EMBL" id="EYB84078.1"/>
    </source>
</evidence>